<evidence type="ECO:0000313" key="2">
    <source>
        <dbReference type="EMBL" id="GAA1794722.1"/>
    </source>
</evidence>
<feature type="domain" description="HTH arsR-type" evidence="1">
    <location>
        <begin position="11"/>
        <end position="103"/>
    </location>
</feature>
<dbReference type="SMART" id="SM00418">
    <property type="entry name" value="HTH_ARSR"/>
    <property type="match status" value="1"/>
</dbReference>
<protein>
    <submittedName>
        <fullName evidence="2">Helix-turn-helix domain-containing protein</fullName>
    </submittedName>
</protein>
<evidence type="ECO:0000313" key="3">
    <source>
        <dbReference type="Proteomes" id="UP001500218"/>
    </source>
</evidence>
<dbReference type="InterPro" id="IPR036390">
    <property type="entry name" value="WH_DNA-bd_sf"/>
</dbReference>
<comment type="caution">
    <text evidence="2">The sequence shown here is derived from an EMBL/GenBank/DDBJ whole genome shotgun (WGS) entry which is preliminary data.</text>
</comment>
<dbReference type="SUPFAM" id="SSF46785">
    <property type="entry name" value="Winged helix' DNA-binding domain"/>
    <property type="match status" value="1"/>
</dbReference>
<dbReference type="InterPro" id="IPR001845">
    <property type="entry name" value="HTH_ArsR_DNA-bd_dom"/>
</dbReference>
<dbReference type="InterPro" id="IPR011991">
    <property type="entry name" value="ArsR-like_HTH"/>
</dbReference>
<organism evidence="2 3">
    <name type="scientific">Luedemannella flava</name>
    <dbReference type="NCBI Taxonomy" id="349316"/>
    <lineage>
        <taxon>Bacteria</taxon>
        <taxon>Bacillati</taxon>
        <taxon>Actinomycetota</taxon>
        <taxon>Actinomycetes</taxon>
        <taxon>Micromonosporales</taxon>
        <taxon>Micromonosporaceae</taxon>
        <taxon>Luedemannella</taxon>
    </lineage>
</organism>
<gene>
    <name evidence="2" type="ORF">GCM10009682_15590</name>
</gene>
<accession>A0ABP4Y011</accession>
<dbReference type="CDD" id="cd00090">
    <property type="entry name" value="HTH_ARSR"/>
    <property type="match status" value="1"/>
</dbReference>
<sequence>MTEEHRVTDPRELRALAHPLRMRLLDELMIGGPATATELAGVVGESPANCSWHLRQLARYGYVEETGEGRGRNRPWRIVVRSTVYGHSDDSPDAARIGDELSQLRLDRELATLRAWQAGRTAEPPEWQDAAFLGSGFAWLTVEELTEFSRTIVELMLRHADRVADPTRRPADARPVSIVSWAVPSRPAPPQP</sequence>
<keyword evidence="3" id="KW-1185">Reference proteome</keyword>
<dbReference type="RefSeq" id="WP_344127828.1">
    <property type="nucleotide sequence ID" value="NZ_BAAALT010000037.1"/>
</dbReference>
<dbReference type="Proteomes" id="UP001500218">
    <property type="component" value="Unassembled WGS sequence"/>
</dbReference>
<evidence type="ECO:0000259" key="1">
    <source>
        <dbReference type="SMART" id="SM00418"/>
    </source>
</evidence>
<dbReference type="EMBL" id="BAAALT010000037">
    <property type="protein sequence ID" value="GAA1794722.1"/>
    <property type="molecule type" value="Genomic_DNA"/>
</dbReference>
<dbReference type="InterPro" id="IPR036388">
    <property type="entry name" value="WH-like_DNA-bd_sf"/>
</dbReference>
<dbReference type="Pfam" id="PF12840">
    <property type="entry name" value="HTH_20"/>
    <property type="match status" value="1"/>
</dbReference>
<proteinExistence type="predicted"/>
<reference evidence="3" key="1">
    <citation type="journal article" date="2019" name="Int. J. Syst. Evol. Microbiol.">
        <title>The Global Catalogue of Microorganisms (GCM) 10K type strain sequencing project: providing services to taxonomists for standard genome sequencing and annotation.</title>
        <authorList>
            <consortium name="The Broad Institute Genomics Platform"/>
            <consortium name="The Broad Institute Genome Sequencing Center for Infectious Disease"/>
            <person name="Wu L."/>
            <person name="Ma J."/>
        </authorList>
    </citation>
    <scope>NUCLEOTIDE SEQUENCE [LARGE SCALE GENOMIC DNA]</scope>
    <source>
        <strain evidence="3">JCM 13250</strain>
    </source>
</reference>
<dbReference type="Gene3D" id="1.10.10.10">
    <property type="entry name" value="Winged helix-like DNA-binding domain superfamily/Winged helix DNA-binding domain"/>
    <property type="match status" value="1"/>
</dbReference>
<name>A0ABP4Y011_9ACTN</name>